<dbReference type="PANTHER" id="PTHR31672">
    <property type="entry name" value="BNACNNG10540D PROTEIN"/>
    <property type="match status" value="1"/>
</dbReference>
<protein>
    <recommendedName>
        <fullName evidence="1">F-box domain-containing protein</fullName>
    </recommendedName>
</protein>
<reference evidence="2 3" key="1">
    <citation type="journal article" date="2024" name="G3 (Bethesda)">
        <title>Genome assembly of Hibiscus sabdariffa L. provides insights into metabolisms of medicinal natural products.</title>
        <authorList>
            <person name="Kim T."/>
        </authorList>
    </citation>
    <scope>NUCLEOTIDE SEQUENCE [LARGE SCALE GENOMIC DNA]</scope>
    <source>
        <strain evidence="2">TK-2024</strain>
        <tissue evidence="2">Old leaves</tissue>
    </source>
</reference>
<dbReference type="PROSITE" id="PS50181">
    <property type="entry name" value="FBOX"/>
    <property type="match status" value="1"/>
</dbReference>
<dbReference type="Proteomes" id="UP001472677">
    <property type="component" value="Unassembled WGS sequence"/>
</dbReference>
<dbReference type="InterPro" id="IPR001810">
    <property type="entry name" value="F-box_dom"/>
</dbReference>
<keyword evidence="3" id="KW-1185">Reference proteome</keyword>
<comment type="caution">
    <text evidence="2">The sequence shown here is derived from an EMBL/GenBank/DDBJ whole genome shotgun (WGS) entry which is preliminary data.</text>
</comment>
<evidence type="ECO:0000313" key="3">
    <source>
        <dbReference type="Proteomes" id="UP001472677"/>
    </source>
</evidence>
<organism evidence="2 3">
    <name type="scientific">Hibiscus sabdariffa</name>
    <name type="common">roselle</name>
    <dbReference type="NCBI Taxonomy" id="183260"/>
    <lineage>
        <taxon>Eukaryota</taxon>
        <taxon>Viridiplantae</taxon>
        <taxon>Streptophyta</taxon>
        <taxon>Embryophyta</taxon>
        <taxon>Tracheophyta</taxon>
        <taxon>Spermatophyta</taxon>
        <taxon>Magnoliopsida</taxon>
        <taxon>eudicotyledons</taxon>
        <taxon>Gunneridae</taxon>
        <taxon>Pentapetalae</taxon>
        <taxon>rosids</taxon>
        <taxon>malvids</taxon>
        <taxon>Malvales</taxon>
        <taxon>Malvaceae</taxon>
        <taxon>Malvoideae</taxon>
        <taxon>Hibiscus</taxon>
    </lineage>
</organism>
<evidence type="ECO:0000259" key="1">
    <source>
        <dbReference type="PROSITE" id="PS50181"/>
    </source>
</evidence>
<evidence type="ECO:0000313" key="2">
    <source>
        <dbReference type="EMBL" id="KAK8602188.1"/>
    </source>
</evidence>
<gene>
    <name evidence="2" type="ORF">V6N12_052005</name>
</gene>
<dbReference type="PANTHER" id="PTHR31672:SF13">
    <property type="entry name" value="F-BOX PROTEIN CPR30-LIKE"/>
    <property type="match status" value="1"/>
</dbReference>
<proteinExistence type="predicted"/>
<sequence>MDGCQNSDTNTTALGFCLLPSELIQSILFSLALPEIVRMKLVNKFLAYLISDRDFIRQCNLRSRSATWLFVYKKRWRHDAAIHGFSDQSNSWFKVCIDELMKQALFYPGEDVYLLTASGNIFLFASNNQKVVIAVNLVSKTVKKIPPCPLGPRGTSSWRRSGMKLVPEPSGSGHFRFLFVELVETTPVVFEYNSETEKWHCREARESNGNNQRNDCMFLNAHNSPHESLVVAVGSEQTPPFILRPRLGNGQHQPATTSNWANINDRRHVYGDGHMMILKSTGVDGSDRRRAAKALSSIEIWGISLKSGNWEHVSNVPSEIMEQIGTPYGVMIGCLEARNGIIRAVLMSNFEGLWDITWLACEKQSNIWNWMSLPDCKMKGANLAGITFSSGLSLT</sequence>
<dbReference type="InterPro" id="IPR050796">
    <property type="entry name" value="SCF_F-box_component"/>
</dbReference>
<dbReference type="SUPFAM" id="SSF81383">
    <property type="entry name" value="F-box domain"/>
    <property type="match status" value="1"/>
</dbReference>
<dbReference type="EMBL" id="JBBPBM010000001">
    <property type="protein sequence ID" value="KAK8602188.1"/>
    <property type="molecule type" value="Genomic_DNA"/>
</dbReference>
<feature type="domain" description="F-box" evidence="1">
    <location>
        <begin position="13"/>
        <end position="59"/>
    </location>
</feature>
<accession>A0ABR2GH02</accession>
<name>A0ABR2GH02_9ROSI</name>
<dbReference type="InterPro" id="IPR036047">
    <property type="entry name" value="F-box-like_dom_sf"/>
</dbReference>